<comment type="similarity">
    <text evidence="1 4">Belongs to the 1-acyl-sn-glycerol-3-phosphate acyltransferase family.</text>
</comment>
<dbReference type="GO" id="GO:0005783">
    <property type="term" value="C:endoplasmic reticulum"/>
    <property type="evidence" value="ECO:0007669"/>
    <property type="project" value="TreeGrafter"/>
</dbReference>
<feature type="transmembrane region" description="Helical" evidence="6">
    <location>
        <begin position="41"/>
        <end position="64"/>
    </location>
</feature>
<evidence type="ECO:0000259" key="7">
    <source>
        <dbReference type="SMART" id="SM00563"/>
    </source>
</evidence>
<evidence type="ECO:0000256" key="2">
    <source>
        <dbReference type="ARBA" id="ARBA00022679"/>
    </source>
</evidence>
<accession>A0A0F8A450</accession>
<dbReference type="GO" id="GO:0005811">
    <property type="term" value="C:lipid droplet"/>
    <property type="evidence" value="ECO:0007669"/>
    <property type="project" value="EnsemblFungi"/>
</dbReference>
<feature type="domain" description="Phospholipid/glycerol acyltransferase" evidence="7">
    <location>
        <begin position="103"/>
        <end position="220"/>
    </location>
</feature>
<dbReference type="GO" id="GO:0006654">
    <property type="term" value="P:phosphatidic acid biosynthetic process"/>
    <property type="evidence" value="ECO:0007669"/>
    <property type="project" value="TreeGrafter"/>
</dbReference>
<organism evidence="8 9">
    <name type="scientific">Hirsutella minnesotensis 3608</name>
    <dbReference type="NCBI Taxonomy" id="1043627"/>
    <lineage>
        <taxon>Eukaryota</taxon>
        <taxon>Fungi</taxon>
        <taxon>Dikarya</taxon>
        <taxon>Ascomycota</taxon>
        <taxon>Pezizomycotina</taxon>
        <taxon>Sordariomycetes</taxon>
        <taxon>Hypocreomycetidae</taxon>
        <taxon>Hypocreales</taxon>
        <taxon>Ophiocordycipitaceae</taxon>
        <taxon>Hirsutella</taxon>
    </lineage>
</organism>
<keyword evidence="4" id="KW-0594">Phospholipid biosynthesis</keyword>
<dbReference type="Pfam" id="PF01553">
    <property type="entry name" value="Acyltransferase"/>
    <property type="match status" value="1"/>
</dbReference>
<dbReference type="SUPFAM" id="SSF69593">
    <property type="entry name" value="Glycerol-3-phosphate (1)-acyltransferase"/>
    <property type="match status" value="1"/>
</dbReference>
<dbReference type="SMART" id="SM00563">
    <property type="entry name" value="PlsC"/>
    <property type="match status" value="1"/>
</dbReference>
<evidence type="ECO:0000313" key="8">
    <source>
        <dbReference type="EMBL" id="KJZ72964.1"/>
    </source>
</evidence>
<protein>
    <recommendedName>
        <fullName evidence="4">1-acyl-sn-glycerol-3-phosphate acyltransferase</fullName>
        <ecNumber evidence="4">2.3.1.51</ecNumber>
    </recommendedName>
</protein>
<dbReference type="Proteomes" id="UP000054481">
    <property type="component" value="Unassembled WGS sequence"/>
</dbReference>
<evidence type="ECO:0000256" key="4">
    <source>
        <dbReference type="RuleBase" id="RU361267"/>
    </source>
</evidence>
<keyword evidence="4" id="KW-1208">Phospholipid metabolism</keyword>
<name>A0A0F8A450_9HYPO</name>
<dbReference type="CDD" id="cd07989">
    <property type="entry name" value="LPLAT_AGPAT-like"/>
    <property type="match status" value="1"/>
</dbReference>
<evidence type="ECO:0000256" key="3">
    <source>
        <dbReference type="ARBA" id="ARBA00023315"/>
    </source>
</evidence>
<evidence type="ECO:0000256" key="1">
    <source>
        <dbReference type="ARBA" id="ARBA00008655"/>
    </source>
</evidence>
<dbReference type="GO" id="GO:0003841">
    <property type="term" value="F:1-acylglycerol-3-phosphate O-acyltransferase activity"/>
    <property type="evidence" value="ECO:0007669"/>
    <property type="project" value="UniProtKB-UniRule"/>
</dbReference>
<dbReference type="InterPro" id="IPR002123">
    <property type="entry name" value="Plipid/glycerol_acylTrfase"/>
</dbReference>
<proteinExistence type="inferred from homology"/>
<dbReference type="GO" id="GO:0016020">
    <property type="term" value="C:membrane"/>
    <property type="evidence" value="ECO:0007669"/>
    <property type="project" value="InterPro"/>
</dbReference>
<keyword evidence="3 4" id="KW-0012">Acyltransferase</keyword>
<dbReference type="OrthoDB" id="202234at2759"/>
<keyword evidence="2 4" id="KW-0808">Transferase</keyword>
<dbReference type="InterPro" id="IPR004552">
    <property type="entry name" value="AGP_acyltrans"/>
</dbReference>
<feature type="transmembrane region" description="Helical" evidence="6">
    <location>
        <begin position="12"/>
        <end position="29"/>
    </location>
</feature>
<feature type="region of interest" description="Disordered" evidence="5">
    <location>
        <begin position="280"/>
        <end position="302"/>
    </location>
</feature>
<keyword evidence="4" id="KW-0443">Lipid metabolism</keyword>
<comment type="catalytic activity">
    <reaction evidence="4">
        <text>a 1-acyl-sn-glycero-3-phosphate + an acyl-CoA = a 1,2-diacyl-sn-glycero-3-phosphate + CoA</text>
        <dbReference type="Rhea" id="RHEA:19709"/>
        <dbReference type="ChEBI" id="CHEBI:57287"/>
        <dbReference type="ChEBI" id="CHEBI:57970"/>
        <dbReference type="ChEBI" id="CHEBI:58342"/>
        <dbReference type="ChEBI" id="CHEBI:58608"/>
        <dbReference type="EC" id="2.3.1.51"/>
    </reaction>
</comment>
<evidence type="ECO:0000313" key="9">
    <source>
        <dbReference type="Proteomes" id="UP000054481"/>
    </source>
</evidence>
<dbReference type="PANTHER" id="PTHR10434">
    <property type="entry name" value="1-ACYL-SN-GLYCEROL-3-PHOSPHATE ACYLTRANSFERASE"/>
    <property type="match status" value="1"/>
</dbReference>
<dbReference type="AlphaFoldDB" id="A0A0F8A450"/>
<evidence type="ECO:0000256" key="6">
    <source>
        <dbReference type="SAM" id="Phobius"/>
    </source>
</evidence>
<comment type="domain">
    <text evidence="4">The HXXXXD motif is essential for acyltransferase activity and may constitute the binding site for the phosphate moiety of the glycerol-3-phosphate.</text>
</comment>
<dbReference type="EC" id="2.3.1.51" evidence="4"/>
<dbReference type="NCBIfam" id="TIGR00530">
    <property type="entry name" value="AGP_acyltrn"/>
    <property type="match status" value="1"/>
</dbReference>
<keyword evidence="6" id="KW-0812">Transmembrane</keyword>
<keyword evidence="6" id="KW-1133">Transmembrane helix</keyword>
<keyword evidence="6" id="KW-0472">Membrane</keyword>
<dbReference type="EMBL" id="KQ030540">
    <property type="protein sequence ID" value="KJZ72964.1"/>
    <property type="molecule type" value="Genomic_DNA"/>
</dbReference>
<dbReference type="PANTHER" id="PTHR10434:SF11">
    <property type="entry name" value="1-ACYL-SN-GLYCEROL-3-PHOSPHATE ACYLTRANSFERASE"/>
    <property type="match status" value="1"/>
</dbReference>
<keyword evidence="4" id="KW-0444">Lipid biosynthesis</keyword>
<evidence type="ECO:0000256" key="5">
    <source>
        <dbReference type="SAM" id="MobiDB-lite"/>
    </source>
</evidence>
<reference evidence="8 9" key="1">
    <citation type="journal article" date="2014" name="Genome Biol. Evol.">
        <title>Comparative genomics and transcriptomics analyses reveal divergent lifestyle features of nematode endoparasitic fungus Hirsutella minnesotensis.</title>
        <authorList>
            <person name="Lai Y."/>
            <person name="Liu K."/>
            <person name="Zhang X."/>
            <person name="Zhang X."/>
            <person name="Li K."/>
            <person name="Wang N."/>
            <person name="Shu C."/>
            <person name="Wu Y."/>
            <person name="Wang C."/>
            <person name="Bushley K.E."/>
            <person name="Xiang M."/>
            <person name="Liu X."/>
        </authorList>
    </citation>
    <scope>NUCLEOTIDE SEQUENCE [LARGE SCALE GENOMIC DNA]</scope>
    <source>
        <strain evidence="8 9">3608</strain>
    </source>
</reference>
<gene>
    <name evidence="8" type="ORF">HIM_07727</name>
</gene>
<keyword evidence="9" id="KW-1185">Reference proteome</keyword>
<feature type="compositionally biased region" description="Polar residues" evidence="5">
    <location>
        <begin position="293"/>
        <end position="302"/>
    </location>
</feature>
<sequence length="302" mass="32652">MAFLLGLAAKSLAGYLGLTAALFMLSGVVPRAGFVARVLGAYLALLVVAIINMVVTTAMWLVGYGDSSQWAGARVYHLFMRMATGVDFVIDDPRGLLRSVRPAVFVGNHQTELDVHMLGAMFPKHCSVTAKSDLKHVPFFGWWMNLSGTIFIDRKNHKGAREAMAGAAAEIRSRRQSVYIFPEGTRSYAKDPVLLPFKKGAFHLAVQAGVPIVPCVVANYSHVLYIKDMVFKPGTVPVKILDPIPTEGLTAADVDELARTVREVMLKEYVALSAKAKGQPMPVAASSGKPLESNGNHISVKS</sequence>